<gene>
    <name evidence="2" type="ORF">ACFODW_04895</name>
</gene>
<dbReference type="RefSeq" id="WP_390303835.1">
    <property type="nucleotide sequence ID" value="NZ_JBHRRZ010000009.1"/>
</dbReference>
<organism evidence="2 3">
    <name type="scientific">Virgibacillus sediminis</name>
    <dbReference type="NCBI Taxonomy" id="202260"/>
    <lineage>
        <taxon>Bacteria</taxon>
        <taxon>Bacillati</taxon>
        <taxon>Bacillota</taxon>
        <taxon>Bacilli</taxon>
        <taxon>Bacillales</taxon>
        <taxon>Bacillaceae</taxon>
        <taxon>Virgibacillus</taxon>
    </lineage>
</organism>
<dbReference type="EMBL" id="JBHRRZ010000009">
    <property type="protein sequence ID" value="MFC2947688.1"/>
    <property type="molecule type" value="Genomic_DNA"/>
</dbReference>
<evidence type="ECO:0000313" key="2">
    <source>
        <dbReference type="EMBL" id="MFC2947688.1"/>
    </source>
</evidence>
<keyword evidence="3" id="KW-1185">Reference proteome</keyword>
<evidence type="ECO:0000256" key="1">
    <source>
        <dbReference type="SAM" id="MobiDB-lite"/>
    </source>
</evidence>
<reference evidence="3" key="1">
    <citation type="journal article" date="2019" name="Int. J. Syst. Evol. Microbiol.">
        <title>The Global Catalogue of Microorganisms (GCM) 10K type strain sequencing project: providing services to taxonomists for standard genome sequencing and annotation.</title>
        <authorList>
            <consortium name="The Broad Institute Genomics Platform"/>
            <consortium name="The Broad Institute Genome Sequencing Center for Infectious Disease"/>
            <person name="Wu L."/>
            <person name="Ma J."/>
        </authorList>
    </citation>
    <scope>NUCLEOTIDE SEQUENCE [LARGE SCALE GENOMIC DNA]</scope>
    <source>
        <strain evidence="3">KCTC 13193</strain>
    </source>
</reference>
<protein>
    <submittedName>
        <fullName evidence="2">Uncharacterized protein</fullName>
    </submittedName>
</protein>
<proteinExistence type="predicted"/>
<feature type="region of interest" description="Disordered" evidence="1">
    <location>
        <begin position="45"/>
        <end position="68"/>
    </location>
</feature>
<name>A0ABV7A455_9BACI</name>
<evidence type="ECO:0000313" key="3">
    <source>
        <dbReference type="Proteomes" id="UP001595387"/>
    </source>
</evidence>
<sequence>MTKEKPSFEEIFRQNERRIHYSQQPDEIVPEWFRERKNKARTLSMKQPVTRKSPQEETAEIERLLRGS</sequence>
<comment type="caution">
    <text evidence="2">The sequence shown here is derived from an EMBL/GenBank/DDBJ whole genome shotgun (WGS) entry which is preliminary data.</text>
</comment>
<accession>A0ABV7A455</accession>
<dbReference type="Proteomes" id="UP001595387">
    <property type="component" value="Unassembled WGS sequence"/>
</dbReference>